<name>A0ABS3WHJ3_9BACL</name>
<sequence length="44" mass="4950">MEKLTTKTWEAPQLEVLDVAMTMHGAKGTIVDKNRIDAKHPEKS</sequence>
<evidence type="ECO:0000313" key="1">
    <source>
        <dbReference type="EMBL" id="MBO7747789.1"/>
    </source>
</evidence>
<dbReference type="Proteomes" id="UP000670947">
    <property type="component" value="Unassembled WGS sequence"/>
</dbReference>
<comment type="caution">
    <text evidence="1">The sequence shown here is derived from an EMBL/GenBank/DDBJ whole genome shotgun (WGS) entry which is preliminary data.</text>
</comment>
<dbReference type="InterPro" id="IPR049825">
    <property type="entry name" value="Lasso_PadeA-like"/>
</dbReference>
<evidence type="ECO:0000313" key="2">
    <source>
        <dbReference type="Proteomes" id="UP000670947"/>
    </source>
</evidence>
<gene>
    <name evidence="1" type="ORF">I8J29_26720</name>
</gene>
<keyword evidence="2" id="KW-1185">Reference proteome</keyword>
<organism evidence="1 2">
    <name type="scientific">Paenibacillus artemisiicola</name>
    <dbReference type="NCBI Taxonomy" id="1172618"/>
    <lineage>
        <taxon>Bacteria</taxon>
        <taxon>Bacillati</taxon>
        <taxon>Bacillota</taxon>
        <taxon>Bacilli</taxon>
        <taxon>Bacillales</taxon>
        <taxon>Paenibacillaceae</taxon>
        <taxon>Paenibacillus</taxon>
    </lineage>
</organism>
<dbReference type="EMBL" id="JAGGDJ010000040">
    <property type="protein sequence ID" value="MBO7747789.1"/>
    <property type="molecule type" value="Genomic_DNA"/>
</dbReference>
<reference evidence="1 2" key="1">
    <citation type="submission" date="2021-03" db="EMBL/GenBank/DDBJ databases">
        <title>Paenibacillus artemisicola MWE-103 whole genome sequence.</title>
        <authorList>
            <person name="Ham Y.J."/>
        </authorList>
    </citation>
    <scope>NUCLEOTIDE SEQUENCE [LARGE SCALE GENOMIC DNA]</scope>
    <source>
        <strain evidence="1 2">MWE-103</strain>
    </source>
</reference>
<dbReference type="RefSeq" id="WP_208850419.1">
    <property type="nucleotide sequence ID" value="NZ_JAGGDJ010000040.1"/>
</dbReference>
<accession>A0ABS3WHJ3</accession>
<dbReference type="NCBIfam" id="NF033524">
    <property type="entry name" value="lasso_PadeA_fam"/>
    <property type="match status" value="1"/>
</dbReference>
<protein>
    <submittedName>
        <fullName evidence="1">Paeninodin family lasso peptide</fullName>
    </submittedName>
</protein>
<proteinExistence type="predicted"/>